<evidence type="ECO:0000256" key="2">
    <source>
        <dbReference type="ARBA" id="ARBA00022679"/>
    </source>
</evidence>
<gene>
    <name evidence="4" type="ORF">CALMAC_LOCUS3118</name>
</gene>
<organism evidence="4 5">
    <name type="scientific">Callosobruchus maculatus</name>
    <name type="common">Southern cowpea weevil</name>
    <name type="synonym">Pulse bruchid</name>
    <dbReference type="NCBI Taxonomy" id="64391"/>
    <lineage>
        <taxon>Eukaryota</taxon>
        <taxon>Metazoa</taxon>
        <taxon>Ecdysozoa</taxon>
        <taxon>Arthropoda</taxon>
        <taxon>Hexapoda</taxon>
        <taxon>Insecta</taxon>
        <taxon>Pterygota</taxon>
        <taxon>Neoptera</taxon>
        <taxon>Endopterygota</taxon>
        <taxon>Coleoptera</taxon>
        <taxon>Polyphaga</taxon>
        <taxon>Cucujiformia</taxon>
        <taxon>Chrysomeloidea</taxon>
        <taxon>Chrysomelidae</taxon>
        <taxon>Bruchinae</taxon>
        <taxon>Bruchini</taxon>
        <taxon>Callosobruchus</taxon>
    </lineage>
</organism>
<evidence type="ECO:0000256" key="3">
    <source>
        <dbReference type="SAM" id="MobiDB-lite"/>
    </source>
</evidence>
<dbReference type="InterPro" id="IPR051422">
    <property type="entry name" value="AlkB_tRNA_MeTrf/Diox"/>
</dbReference>
<dbReference type="PANTHER" id="PTHR13069">
    <property type="entry name" value="ALKYLATED DNA REPAIR PROTEIN ALKB HOMOLOG 8"/>
    <property type="match status" value="1"/>
</dbReference>
<dbReference type="PANTHER" id="PTHR13069:SF37">
    <property type="entry name" value="FIRE DANCER"/>
    <property type="match status" value="1"/>
</dbReference>
<protein>
    <submittedName>
        <fullName evidence="4">Uncharacterized protein</fullName>
    </submittedName>
</protein>
<dbReference type="AlphaFoldDB" id="A0A653BS15"/>
<feature type="region of interest" description="Disordered" evidence="3">
    <location>
        <begin position="269"/>
        <end position="327"/>
    </location>
</feature>
<feature type="region of interest" description="Disordered" evidence="3">
    <location>
        <begin position="80"/>
        <end position="152"/>
    </location>
</feature>
<feature type="non-terminal residue" evidence="4">
    <location>
        <position position="1"/>
    </location>
</feature>
<feature type="compositionally biased region" description="Polar residues" evidence="3">
    <location>
        <begin position="312"/>
        <end position="327"/>
    </location>
</feature>
<evidence type="ECO:0000313" key="4">
    <source>
        <dbReference type="EMBL" id="VEN38106.1"/>
    </source>
</evidence>
<evidence type="ECO:0000256" key="1">
    <source>
        <dbReference type="ARBA" id="ARBA00022603"/>
    </source>
</evidence>
<dbReference type="InterPro" id="IPR029063">
    <property type="entry name" value="SAM-dependent_MTases_sf"/>
</dbReference>
<dbReference type="GO" id="GO:0002098">
    <property type="term" value="P:tRNA wobble uridine modification"/>
    <property type="evidence" value="ECO:0007669"/>
    <property type="project" value="TreeGrafter"/>
</dbReference>
<dbReference type="GO" id="GO:0005737">
    <property type="term" value="C:cytoplasm"/>
    <property type="evidence" value="ECO:0007669"/>
    <property type="project" value="TreeGrafter"/>
</dbReference>
<dbReference type="GO" id="GO:0030488">
    <property type="term" value="P:tRNA methylation"/>
    <property type="evidence" value="ECO:0007669"/>
    <property type="project" value="TreeGrafter"/>
</dbReference>
<dbReference type="Gene3D" id="3.40.50.150">
    <property type="entry name" value="Vaccinia Virus protein VP39"/>
    <property type="match status" value="1"/>
</dbReference>
<feature type="compositionally biased region" description="Basic and acidic residues" evidence="3">
    <location>
        <begin position="269"/>
        <end position="281"/>
    </location>
</feature>
<accession>A0A653BS15</accession>
<keyword evidence="2" id="KW-0808">Transferase</keyword>
<proteinExistence type="predicted"/>
<keyword evidence="5" id="KW-1185">Reference proteome</keyword>
<feature type="region of interest" description="Disordered" evidence="3">
    <location>
        <begin position="1"/>
        <end position="21"/>
    </location>
</feature>
<reference evidence="4 5" key="1">
    <citation type="submission" date="2019-01" db="EMBL/GenBank/DDBJ databases">
        <authorList>
            <person name="Sayadi A."/>
        </authorList>
    </citation>
    <scope>NUCLEOTIDE SEQUENCE [LARGE SCALE GENOMIC DNA]</scope>
</reference>
<dbReference type="GO" id="GO:0000049">
    <property type="term" value="F:tRNA binding"/>
    <property type="evidence" value="ECO:0007669"/>
    <property type="project" value="TreeGrafter"/>
</dbReference>
<dbReference type="EMBL" id="CAACVG010004068">
    <property type="protein sequence ID" value="VEN38106.1"/>
    <property type="molecule type" value="Genomic_DNA"/>
</dbReference>
<keyword evidence="1" id="KW-0489">Methyltransferase</keyword>
<dbReference type="Proteomes" id="UP000410492">
    <property type="component" value="Unassembled WGS sequence"/>
</dbReference>
<sequence>GVEAAPTPTPTAPVAPGGADATRAERLRKIREMLHQKPGFGARSLPGSFPIVRQSSISNGKVEAIAKPLPKLLTLELFNPETDDKDSDSSCVSSPDSVESVISLSNDKRSPSGSKFEFPPTEGEKNTRVHQKRSVPSNTHKPLTRLNGRSKRRYQTDEVLSALGKEYLRNSSSDMTPLLSSAATAEWDADCQRHLTDFADRLSEKLLHEIDQYRVDTQISGDGYDDPYISRLSEELSDLSKLSAEIQKQNEYLAALSVSDSLLVKGEDNGGGKFDGGKSSEGDSGVSIPSLRADERGTTNVGGLHSTRNKAGDTSLSSESWDSDKGISSSCSVATGTSLTSITRSLDCDVASSSAATYSTTASTASLTSCGSDWKRPMPVQPPAALQRTVASSQETLEEGQQAAVGGRGGEITYHRYYHVFREGELDQLIDKYVENLHVISSYYDHASWCIVAEKVQVWTI</sequence>
<evidence type="ECO:0000313" key="5">
    <source>
        <dbReference type="Proteomes" id="UP000410492"/>
    </source>
</evidence>
<dbReference type="GO" id="GO:0106335">
    <property type="term" value="F:tRNA (5-carboxymethyluridine(34)-5-O)-methyltransferase activity"/>
    <property type="evidence" value="ECO:0007669"/>
    <property type="project" value="TreeGrafter"/>
</dbReference>
<dbReference type="OrthoDB" id="271595at2759"/>
<name>A0A653BS15_CALMS</name>
<feature type="compositionally biased region" description="Low complexity" evidence="3">
    <location>
        <begin position="89"/>
        <end position="101"/>
    </location>
</feature>
<dbReference type="GO" id="GO:0005634">
    <property type="term" value="C:nucleus"/>
    <property type="evidence" value="ECO:0007669"/>
    <property type="project" value="TreeGrafter"/>
</dbReference>